<feature type="transmembrane region" description="Helical" evidence="1">
    <location>
        <begin position="70"/>
        <end position="95"/>
    </location>
</feature>
<sequence length="129" mass="14203">MDSECASEIFSLEDCGICSEAGSCTDSGVDPSMDEAEAPDSPPPCNYGDILLDVRSRKCLMYKRIGRTRIFEITLCHFFFTTFLSSILTIAAALADVDDDNDDNDQDGRIAFDFNLTLEKKSLAIVQLV</sequence>
<name>A0A0N4V4T5_ENTVE</name>
<evidence type="ECO:0000313" key="2">
    <source>
        <dbReference type="EMBL" id="VDD90085.1"/>
    </source>
</evidence>
<accession>A0A0N4V4T5</accession>
<evidence type="ECO:0000313" key="3">
    <source>
        <dbReference type="Proteomes" id="UP000274131"/>
    </source>
</evidence>
<keyword evidence="3" id="KW-1185">Reference proteome</keyword>
<evidence type="ECO:0000256" key="1">
    <source>
        <dbReference type="SAM" id="Phobius"/>
    </source>
</evidence>
<keyword evidence="1" id="KW-0812">Transmembrane</keyword>
<evidence type="ECO:0000313" key="4">
    <source>
        <dbReference type="WBParaSite" id="EVEC_0000518301-mRNA-1"/>
    </source>
</evidence>
<dbReference type="AlphaFoldDB" id="A0A0N4V4T5"/>
<reference evidence="4" key="1">
    <citation type="submission" date="2017-02" db="UniProtKB">
        <authorList>
            <consortium name="WormBaseParasite"/>
        </authorList>
    </citation>
    <scope>IDENTIFICATION</scope>
</reference>
<reference evidence="2 3" key="2">
    <citation type="submission" date="2018-10" db="EMBL/GenBank/DDBJ databases">
        <authorList>
            <consortium name="Pathogen Informatics"/>
        </authorList>
    </citation>
    <scope>NUCLEOTIDE SEQUENCE [LARGE SCALE GENOMIC DNA]</scope>
</reference>
<dbReference type="EMBL" id="UXUI01007977">
    <property type="protein sequence ID" value="VDD90085.1"/>
    <property type="molecule type" value="Genomic_DNA"/>
</dbReference>
<keyword evidence="1" id="KW-0472">Membrane</keyword>
<dbReference type="WBParaSite" id="EVEC_0000518301-mRNA-1">
    <property type="protein sequence ID" value="EVEC_0000518301-mRNA-1"/>
    <property type="gene ID" value="EVEC_0000518301"/>
</dbReference>
<organism evidence="4">
    <name type="scientific">Enterobius vermicularis</name>
    <name type="common">Human pinworm</name>
    <dbReference type="NCBI Taxonomy" id="51028"/>
    <lineage>
        <taxon>Eukaryota</taxon>
        <taxon>Metazoa</taxon>
        <taxon>Ecdysozoa</taxon>
        <taxon>Nematoda</taxon>
        <taxon>Chromadorea</taxon>
        <taxon>Rhabditida</taxon>
        <taxon>Spirurina</taxon>
        <taxon>Oxyuridomorpha</taxon>
        <taxon>Oxyuroidea</taxon>
        <taxon>Oxyuridae</taxon>
        <taxon>Enterobius</taxon>
    </lineage>
</organism>
<dbReference type="Proteomes" id="UP000274131">
    <property type="component" value="Unassembled WGS sequence"/>
</dbReference>
<gene>
    <name evidence="2" type="ORF">EVEC_LOCUS4836</name>
</gene>
<keyword evidence="1" id="KW-1133">Transmembrane helix</keyword>
<proteinExistence type="predicted"/>
<protein>
    <submittedName>
        <fullName evidence="2 4">Uncharacterized protein</fullName>
    </submittedName>
</protein>